<gene>
    <name evidence="1" type="ORF">HK103_004916</name>
</gene>
<comment type="caution">
    <text evidence="1">The sequence shown here is derived from an EMBL/GenBank/DDBJ whole genome shotgun (WGS) entry which is preliminary data.</text>
</comment>
<dbReference type="InterPro" id="IPR006594">
    <property type="entry name" value="LisH"/>
</dbReference>
<dbReference type="EMBL" id="JADGKB010000042">
    <property type="protein sequence ID" value="KAJ3257088.1"/>
    <property type="molecule type" value="Genomic_DNA"/>
</dbReference>
<reference evidence="1" key="1">
    <citation type="submission" date="2020-05" db="EMBL/GenBank/DDBJ databases">
        <title>Phylogenomic resolution of chytrid fungi.</title>
        <authorList>
            <person name="Stajich J.E."/>
            <person name="Amses K."/>
            <person name="Simmons R."/>
            <person name="Seto K."/>
            <person name="Myers J."/>
            <person name="Bonds A."/>
            <person name="Quandt C.A."/>
            <person name="Barry K."/>
            <person name="Liu P."/>
            <person name="Grigoriev I."/>
            <person name="Longcore J.E."/>
            <person name="James T.Y."/>
        </authorList>
    </citation>
    <scope>NUCLEOTIDE SEQUENCE</scope>
    <source>
        <strain evidence="1">PLAUS21</strain>
    </source>
</reference>
<accession>A0AAD5UG04</accession>
<dbReference type="Proteomes" id="UP001210925">
    <property type="component" value="Unassembled WGS sequence"/>
</dbReference>
<protein>
    <recommendedName>
        <fullName evidence="3">LisH domain-containing protein</fullName>
    </recommendedName>
</protein>
<keyword evidence="2" id="KW-1185">Reference proteome</keyword>
<evidence type="ECO:0008006" key="3">
    <source>
        <dbReference type="Google" id="ProtNLM"/>
    </source>
</evidence>
<dbReference type="Gene3D" id="2.130.10.10">
    <property type="entry name" value="YVTN repeat-like/Quinoprotein amine dehydrogenase"/>
    <property type="match status" value="1"/>
</dbReference>
<evidence type="ECO:0000313" key="2">
    <source>
        <dbReference type="Proteomes" id="UP001210925"/>
    </source>
</evidence>
<evidence type="ECO:0000313" key="1">
    <source>
        <dbReference type="EMBL" id="KAJ3257088.1"/>
    </source>
</evidence>
<dbReference type="InterPro" id="IPR036322">
    <property type="entry name" value="WD40_repeat_dom_sf"/>
</dbReference>
<dbReference type="AlphaFoldDB" id="A0AAD5UG04"/>
<proteinExistence type="predicted"/>
<name>A0AAD5UG04_9FUNG</name>
<dbReference type="SUPFAM" id="SSF50978">
    <property type="entry name" value="WD40 repeat-like"/>
    <property type="match status" value="1"/>
</dbReference>
<organism evidence="1 2">
    <name type="scientific">Boothiomyces macroporosus</name>
    <dbReference type="NCBI Taxonomy" id="261099"/>
    <lineage>
        <taxon>Eukaryota</taxon>
        <taxon>Fungi</taxon>
        <taxon>Fungi incertae sedis</taxon>
        <taxon>Chytridiomycota</taxon>
        <taxon>Chytridiomycota incertae sedis</taxon>
        <taxon>Chytridiomycetes</taxon>
        <taxon>Rhizophydiales</taxon>
        <taxon>Terramycetaceae</taxon>
        <taxon>Boothiomyces</taxon>
    </lineage>
</organism>
<sequence>MISGQDYRQVSLQMIKNFLKKYSLDTTLEALEMECPDDLDDTILPDKPLESIIEDCVRRGFKKQKQFQSDKLDFQLWYEIPLKATNCQIVQVDYEIYTGLLSLINRDLDRVMETLSVTDDRYLIISSFKNTLSISTISEKIVDYDLGKSPILSISSSSTEILVTSMDGSLTLLDYYGNVLMKKRDHSKYANRCAITPNYYVTGSYDQYVNIYNQWELKKLKFGGIIESLVSDGDVIYLGVRGEDWINRVELNSLSIEKISINSRDDGHISYNLMDISLNDKMMALYTDSKAGKIVVLRDNQLIDLYGVTCDEYSRNRLVLVDDTVVCTSDGLLVMNLNGENEKILDGPVNCLSFKKYLVSGGNKLVVWQVNKSCT</sequence>
<dbReference type="PROSITE" id="PS50896">
    <property type="entry name" value="LISH"/>
    <property type="match status" value="1"/>
</dbReference>
<dbReference type="InterPro" id="IPR015943">
    <property type="entry name" value="WD40/YVTN_repeat-like_dom_sf"/>
</dbReference>